<gene>
    <name evidence="7" type="ORF">XE07_2252</name>
</gene>
<keyword evidence="2" id="KW-0645">Protease</keyword>
<evidence type="ECO:0000256" key="6">
    <source>
        <dbReference type="ARBA" id="ARBA00023049"/>
    </source>
</evidence>
<dbReference type="PIRSF" id="PIRSF005785">
    <property type="entry name" value="Zn-prot_arch"/>
    <property type="match status" value="1"/>
</dbReference>
<dbReference type="GO" id="GO:0006508">
    <property type="term" value="P:proteolysis"/>
    <property type="evidence" value="ECO:0007669"/>
    <property type="project" value="UniProtKB-KW"/>
</dbReference>
<organism evidence="7 8">
    <name type="scientific">Methanothrix harundinacea</name>
    <dbReference type="NCBI Taxonomy" id="301375"/>
    <lineage>
        <taxon>Archaea</taxon>
        <taxon>Methanobacteriati</taxon>
        <taxon>Methanobacteriota</taxon>
        <taxon>Stenosarchaea group</taxon>
        <taxon>Methanomicrobia</taxon>
        <taxon>Methanotrichales</taxon>
        <taxon>Methanotrichaceae</taxon>
        <taxon>Methanothrix</taxon>
    </lineage>
</organism>
<dbReference type="PANTHER" id="PTHR15910:SF1">
    <property type="entry name" value="ARCHAEMETZINCIN-2"/>
    <property type="match status" value="1"/>
</dbReference>
<sequence>MNGDMITVILQPIGAVDPEMIAYLEEEMESVYVAVEVRQAVKVPAEASDPERGQLEGTSVLMALPSPDTSIDATLGVIEEDLFVAELNFIFGLAYGNRAIISLRRLRQEFHGLSPDPELFRVRAKKEAFHDLGHVFGLPHCEDRRCVMCFSNSIFETDFKSFRFCERCWETLEDSGVVLSYRIDD</sequence>
<dbReference type="Gene3D" id="3.40.390.10">
    <property type="entry name" value="Collagenase (Catalytic Domain)"/>
    <property type="match status" value="1"/>
</dbReference>
<dbReference type="InterPro" id="IPR012962">
    <property type="entry name" value="Pept_M54_archaemetzincn"/>
</dbReference>
<evidence type="ECO:0000256" key="3">
    <source>
        <dbReference type="ARBA" id="ARBA00022723"/>
    </source>
</evidence>
<dbReference type="EMBL" id="LGHB01000064">
    <property type="protein sequence ID" value="KUK94017.1"/>
    <property type="molecule type" value="Genomic_DNA"/>
</dbReference>
<dbReference type="GO" id="GO:0008237">
    <property type="term" value="F:metallopeptidase activity"/>
    <property type="evidence" value="ECO:0007669"/>
    <property type="project" value="UniProtKB-KW"/>
</dbReference>
<evidence type="ECO:0000256" key="2">
    <source>
        <dbReference type="ARBA" id="ARBA00022670"/>
    </source>
</evidence>
<dbReference type="NCBIfam" id="NF033823">
    <property type="entry name" value="archmetzin"/>
    <property type="match status" value="1"/>
</dbReference>
<evidence type="ECO:0000313" key="8">
    <source>
        <dbReference type="Proteomes" id="UP000053961"/>
    </source>
</evidence>
<dbReference type="GO" id="GO:0008270">
    <property type="term" value="F:zinc ion binding"/>
    <property type="evidence" value="ECO:0007669"/>
    <property type="project" value="InterPro"/>
</dbReference>
<evidence type="ECO:0000256" key="4">
    <source>
        <dbReference type="ARBA" id="ARBA00022801"/>
    </source>
</evidence>
<dbReference type="InterPro" id="IPR024079">
    <property type="entry name" value="MetalloPept_cat_dom_sf"/>
</dbReference>
<proteinExistence type="predicted"/>
<dbReference type="CDD" id="cd11375">
    <property type="entry name" value="Peptidase_M54"/>
    <property type="match status" value="1"/>
</dbReference>
<dbReference type="SUPFAM" id="SSF55486">
    <property type="entry name" value="Metalloproteases ('zincins'), catalytic domain"/>
    <property type="match status" value="1"/>
</dbReference>
<dbReference type="Pfam" id="PF07998">
    <property type="entry name" value="Peptidase_M54"/>
    <property type="match status" value="1"/>
</dbReference>
<name>A0A124G2K0_9EURY</name>
<keyword evidence="5" id="KW-0862">Zinc</keyword>
<reference evidence="8" key="1">
    <citation type="journal article" date="2015" name="MBio">
        <title>Genome-Resolved Metagenomic Analysis Reveals Roles for Candidate Phyla and Other Microbial Community Members in Biogeochemical Transformations in Oil Reservoirs.</title>
        <authorList>
            <person name="Hu P."/>
            <person name="Tom L."/>
            <person name="Singh A."/>
            <person name="Thomas B.C."/>
            <person name="Baker B.J."/>
            <person name="Piceno Y.M."/>
            <person name="Andersen G.L."/>
            <person name="Banfield J.F."/>
        </authorList>
    </citation>
    <scope>NUCLEOTIDE SEQUENCE [LARGE SCALE GENOMIC DNA]</scope>
</reference>
<dbReference type="PATRIC" id="fig|301375.6.peg.2307"/>
<keyword evidence="6" id="KW-0482">Metalloprotease</keyword>
<evidence type="ECO:0000256" key="1">
    <source>
        <dbReference type="ARBA" id="ARBA00001947"/>
    </source>
</evidence>
<comment type="caution">
    <text evidence="7">The sequence shown here is derived from an EMBL/GenBank/DDBJ whole genome shotgun (WGS) entry which is preliminary data.</text>
</comment>
<dbReference type="AlphaFoldDB" id="A0A124G2K0"/>
<dbReference type="InterPro" id="IPR012091">
    <property type="entry name" value="Pept_M54_archaemetzncn_arc/bac"/>
</dbReference>
<accession>A0A124G2K0</accession>
<evidence type="ECO:0000256" key="5">
    <source>
        <dbReference type="ARBA" id="ARBA00022833"/>
    </source>
</evidence>
<evidence type="ECO:0000313" key="7">
    <source>
        <dbReference type="EMBL" id="KUK94017.1"/>
    </source>
</evidence>
<dbReference type="PANTHER" id="PTHR15910">
    <property type="entry name" value="ARCHAEMETZINCIN"/>
    <property type="match status" value="1"/>
</dbReference>
<comment type="cofactor">
    <cofactor evidence="1">
        <name>Zn(2+)</name>
        <dbReference type="ChEBI" id="CHEBI:29105"/>
    </cofactor>
</comment>
<protein>
    <submittedName>
        <fullName evidence="7">Archaemetzincin</fullName>
    </submittedName>
</protein>
<keyword evidence="4" id="KW-0378">Hydrolase</keyword>
<keyword evidence="3" id="KW-0479">Metal-binding</keyword>
<dbReference type="Proteomes" id="UP000053961">
    <property type="component" value="Unassembled WGS sequence"/>
</dbReference>